<dbReference type="InterPro" id="IPR038299">
    <property type="entry name" value="DAO_C_sf"/>
</dbReference>
<dbReference type="PANTHER" id="PTHR11985:SF15">
    <property type="entry name" value="GLYCEROL-3-PHOSPHATE DEHYDROGENASE, MITOCHONDRIAL"/>
    <property type="match status" value="1"/>
</dbReference>
<evidence type="ECO:0000313" key="9">
    <source>
        <dbReference type="Proteomes" id="UP000198607"/>
    </source>
</evidence>
<proteinExistence type="inferred from homology"/>
<dbReference type="EMBL" id="FNCY01000007">
    <property type="protein sequence ID" value="SDH65440.1"/>
    <property type="molecule type" value="Genomic_DNA"/>
</dbReference>
<evidence type="ECO:0000256" key="1">
    <source>
        <dbReference type="ARBA" id="ARBA00001974"/>
    </source>
</evidence>
<organism evidence="8 9">
    <name type="scientific">Propionivibrio dicarboxylicus</name>
    <dbReference type="NCBI Taxonomy" id="83767"/>
    <lineage>
        <taxon>Bacteria</taxon>
        <taxon>Pseudomonadati</taxon>
        <taxon>Pseudomonadota</taxon>
        <taxon>Betaproteobacteria</taxon>
        <taxon>Rhodocyclales</taxon>
        <taxon>Rhodocyclaceae</taxon>
        <taxon>Propionivibrio</taxon>
    </lineage>
</organism>
<dbReference type="STRING" id="83767.SAMN05660652_02042"/>
<comment type="similarity">
    <text evidence="2">Belongs to the FAD-dependent glycerol-3-phosphate dehydrogenase family.</text>
</comment>
<evidence type="ECO:0000256" key="2">
    <source>
        <dbReference type="ARBA" id="ARBA00007330"/>
    </source>
</evidence>
<dbReference type="OrthoDB" id="9766796at2"/>
<feature type="domain" description="Alpha-glycerophosphate oxidase C-terminal" evidence="7">
    <location>
        <begin position="435"/>
        <end position="511"/>
    </location>
</feature>
<evidence type="ECO:0000313" key="8">
    <source>
        <dbReference type="EMBL" id="SDH65440.1"/>
    </source>
</evidence>
<dbReference type="Proteomes" id="UP000198607">
    <property type="component" value="Unassembled WGS sequence"/>
</dbReference>
<dbReference type="InterPro" id="IPR031656">
    <property type="entry name" value="DAO_C"/>
</dbReference>
<keyword evidence="9" id="KW-1185">Reference proteome</keyword>
<evidence type="ECO:0000259" key="6">
    <source>
        <dbReference type="Pfam" id="PF01266"/>
    </source>
</evidence>
<dbReference type="PRINTS" id="PR01001">
    <property type="entry name" value="FADG3PDH"/>
</dbReference>
<dbReference type="Gene3D" id="3.50.50.60">
    <property type="entry name" value="FAD/NAD(P)-binding domain"/>
    <property type="match status" value="1"/>
</dbReference>
<protein>
    <submittedName>
        <fullName evidence="8">Glycerol-3-phosphate dehydrogenase</fullName>
    </submittedName>
</protein>
<evidence type="ECO:0000256" key="4">
    <source>
        <dbReference type="ARBA" id="ARBA00022827"/>
    </source>
</evidence>
<evidence type="ECO:0000256" key="5">
    <source>
        <dbReference type="ARBA" id="ARBA00023002"/>
    </source>
</evidence>
<dbReference type="InterPro" id="IPR036188">
    <property type="entry name" value="FAD/NAD-bd_sf"/>
</dbReference>
<dbReference type="GO" id="GO:0004368">
    <property type="term" value="F:glycerol-3-phosphate dehydrogenase (quinone) activity"/>
    <property type="evidence" value="ECO:0007669"/>
    <property type="project" value="InterPro"/>
</dbReference>
<reference evidence="8 9" key="1">
    <citation type="submission" date="2016-10" db="EMBL/GenBank/DDBJ databases">
        <authorList>
            <person name="de Groot N.N."/>
        </authorList>
    </citation>
    <scope>NUCLEOTIDE SEQUENCE [LARGE SCALE GENOMIC DNA]</scope>
    <source>
        <strain evidence="8 9">DSM 5885</strain>
    </source>
</reference>
<gene>
    <name evidence="8" type="ORF">SAMN05660652_02042</name>
</gene>
<dbReference type="PANTHER" id="PTHR11985">
    <property type="entry name" value="GLYCEROL-3-PHOSPHATE DEHYDROGENASE"/>
    <property type="match status" value="1"/>
</dbReference>
<dbReference type="Pfam" id="PF16901">
    <property type="entry name" value="DAO_C"/>
    <property type="match status" value="1"/>
</dbReference>
<keyword evidence="4" id="KW-0274">FAD</keyword>
<dbReference type="GO" id="GO:0046168">
    <property type="term" value="P:glycerol-3-phosphate catabolic process"/>
    <property type="evidence" value="ECO:0007669"/>
    <property type="project" value="TreeGrafter"/>
</dbReference>
<dbReference type="RefSeq" id="WP_091937232.1">
    <property type="nucleotide sequence ID" value="NZ_FNCY01000007.1"/>
</dbReference>
<dbReference type="SUPFAM" id="SSF51905">
    <property type="entry name" value="FAD/NAD(P)-binding domain"/>
    <property type="match status" value="1"/>
</dbReference>
<dbReference type="Gene3D" id="3.30.9.10">
    <property type="entry name" value="D-Amino Acid Oxidase, subunit A, domain 2"/>
    <property type="match status" value="1"/>
</dbReference>
<dbReference type="Pfam" id="PF01266">
    <property type="entry name" value="DAO"/>
    <property type="match status" value="1"/>
</dbReference>
<keyword evidence="5" id="KW-0560">Oxidoreductase</keyword>
<dbReference type="AlphaFoldDB" id="A0A1G8E6V6"/>
<name>A0A1G8E6V6_9RHOO</name>
<evidence type="ECO:0000256" key="3">
    <source>
        <dbReference type="ARBA" id="ARBA00022630"/>
    </source>
</evidence>
<keyword evidence="3" id="KW-0285">Flavoprotein</keyword>
<accession>A0A1G8E6V6</accession>
<evidence type="ECO:0000259" key="7">
    <source>
        <dbReference type="Pfam" id="PF16901"/>
    </source>
</evidence>
<feature type="domain" description="FAD dependent oxidoreductase" evidence="6">
    <location>
        <begin position="17"/>
        <end position="336"/>
    </location>
</feature>
<sequence>MKLRLSNIRKLGQGDFDVLVIGGGINGAVSAAALSGKGAKVALIDQRDFAGFTSQQSSNLAWGGIKYLESRDFGLVRGLCKSRNHLIENFPSRIQEIRFFTTIEKGFRFPPWFIWAGTWVYWLFGNCFTQVPRLLNRRSTEQEEPVVSTANYYGGFEYSDAYLHDNDSRFVFQFIRAAMDRGCIAANYVASEGARRENGRWITRVRDVISGESFEIRAKVLINAAGPFVDDHNALTGEKTEHQHVFSKGIHLIVPQVTPNRRILTFFADDGRLFFVIPMGVRTCVGTTDTRVDSPYSEVTEEDRQFVLDNINKRLNLAKPLTTADIIAERCGVRPLVVKRSGNGNGERDWLLMSRKHEIDANQETAHISVFGGKLTDCVNVGNEISTLVAGMGVSMRYPDYKWYGEPHTSVREEYFHQARLMNLDSYTSPNSIEALSTRLWRRYDQQALELLALIREDPREAEVLIQGTDYIRCEIELIRHQEMVTKLEDFLRRRSKIALVMRHEDIRNAEGLMAACEILFGDEAREKYEEYFASDAGHGGMGTQA</sequence>
<dbReference type="Gene3D" id="1.10.8.870">
    <property type="entry name" value="Alpha-glycerophosphate oxidase, cap domain"/>
    <property type="match status" value="1"/>
</dbReference>
<dbReference type="InterPro" id="IPR006076">
    <property type="entry name" value="FAD-dep_OxRdtase"/>
</dbReference>
<dbReference type="InterPro" id="IPR000447">
    <property type="entry name" value="G3P_DH_FAD-dep"/>
</dbReference>
<comment type="cofactor">
    <cofactor evidence="1">
        <name>FAD</name>
        <dbReference type="ChEBI" id="CHEBI:57692"/>
    </cofactor>
</comment>